<protein>
    <recommendedName>
        <fullName evidence="3">Helix-hairpin-helix DNA-binding motif class 1 domain-containing protein</fullName>
    </recommendedName>
</protein>
<dbReference type="Gene3D" id="3.10.560.10">
    <property type="entry name" value="Outer membrane lipoprotein wza domain like"/>
    <property type="match status" value="1"/>
</dbReference>
<dbReference type="Pfam" id="PF10531">
    <property type="entry name" value="SLBB"/>
    <property type="match status" value="1"/>
</dbReference>
<dbReference type="NCBIfam" id="TIGR00426">
    <property type="entry name" value="competence protein ComEA helix-hairpin-helix repeat region"/>
    <property type="match status" value="1"/>
</dbReference>
<evidence type="ECO:0000256" key="2">
    <source>
        <dbReference type="SAM" id="Phobius"/>
    </source>
</evidence>
<dbReference type="GO" id="GO:0015628">
    <property type="term" value="P:protein secretion by the type II secretion system"/>
    <property type="evidence" value="ECO:0007669"/>
    <property type="project" value="TreeGrafter"/>
</dbReference>
<gene>
    <name evidence="4" type="ordered locus">cu1359</name>
</gene>
<evidence type="ECO:0000259" key="3">
    <source>
        <dbReference type="SMART" id="SM00278"/>
    </source>
</evidence>
<feature type="domain" description="Helix-hairpin-helix DNA-binding motif class 1" evidence="3">
    <location>
        <begin position="296"/>
        <end position="315"/>
    </location>
</feature>
<feature type="region of interest" description="Disordered" evidence="1">
    <location>
        <begin position="222"/>
        <end position="251"/>
    </location>
</feature>
<organism evidence="4 5">
    <name type="scientific">Corynebacterium urealyticum (strain ATCC 43042 / DSM 7109)</name>
    <dbReference type="NCBI Taxonomy" id="504474"/>
    <lineage>
        <taxon>Bacteria</taxon>
        <taxon>Bacillati</taxon>
        <taxon>Actinomycetota</taxon>
        <taxon>Actinomycetes</taxon>
        <taxon>Mycobacteriales</taxon>
        <taxon>Corynebacteriaceae</taxon>
        <taxon>Corynebacterium</taxon>
    </lineage>
</organism>
<dbReference type="InterPro" id="IPR004509">
    <property type="entry name" value="Competence_ComEA_HhH"/>
</dbReference>
<dbReference type="SUPFAM" id="SSF47781">
    <property type="entry name" value="RuvA domain 2-like"/>
    <property type="match status" value="1"/>
</dbReference>
<dbReference type="InterPro" id="IPR051675">
    <property type="entry name" value="Endo/Exo/Phosphatase_dom_1"/>
</dbReference>
<dbReference type="GO" id="GO:0003677">
    <property type="term" value="F:DNA binding"/>
    <property type="evidence" value="ECO:0007669"/>
    <property type="project" value="InterPro"/>
</dbReference>
<feature type="region of interest" description="Disordered" evidence="1">
    <location>
        <begin position="1"/>
        <end position="20"/>
    </location>
</feature>
<reference evidence="4 5" key="1">
    <citation type="journal article" date="2008" name="J. Biotechnol.">
        <title>The lifestyle of Corynebacterium urealyticum derived from its complete genome sequence established by pyrosequencing.</title>
        <authorList>
            <person name="Tauch A."/>
            <person name="Trost E."/>
            <person name="Tilker A."/>
            <person name="Ludewig U."/>
            <person name="Schneiker S."/>
            <person name="Goesmann A."/>
            <person name="Arnold W."/>
            <person name="Bekel T."/>
            <person name="Brinkrolf K."/>
            <person name="Brune I."/>
            <person name="Goetker S."/>
            <person name="Kalinowski J."/>
            <person name="Kamp P.-B."/>
            <person name="Lobo F.P."/>
            <person name="Viehoever P."/>
            <person name="Weisshaar B."/>
            <person name="Soriano F."/>
            <person name="Droege M."/>
            <person name="Puehler A."/>
        </authorList>
    </citation>
    <scope>NUCLEOTIDE SEQUENCE [LARGE SCALE GENOMIC DNA]</scope>
    <source>
        <strain evidence="5">ATCC 43042 / DSM 7109</strain>
    </source>
</reference>
<feature type="compositionally biased region" description="Low complexity" evidence="1">
    <location>
        <begin position="132"/>
        <end position="146"/>
    </location>
</feature>
<dbReference type="InterPro" id="IPR003583">
    <property type="entry name" value="Hlx-hairpin-Hlx_DNA-bd_motif"/>
</dbReference>
<feature type="transmembrane region" description="Helical" evidence="2">
    <location>
        <begin position="62"/>
        <end position="80"/>
    </location>
</feature>
<dbReference type="RefSeq" id="WP_012360607.1">
    <property type="nucleotide sequence ID" value="NC_010545.1"/>
</dbReference>
<keyword evidence="2" id="KW-1133">Transmembrane helix</keyword>
<dbReference type="Gene3D" id="1.10.150.320">
    <property type="entry name" value="Photosystem II 12 kDa extrinsic protein"/>
    <property type="match status" value="1"/>
</dbReference>
<dbReference type="PANTHER" id="PTHR21180">
    <property type="entry name" value="ENDONUCLEASE/EXONUCLEASE/PHOSPHATASE FAMILY DOMAIN-CONTAINING PROTEIN 1"/>
    <property type="match status" value="1"/>
</dbReference>
<feature type="domain" description="Helix-hairpin-helix DNA-binding motif class 1" evidence="3">
    <location>
        <begin position="266"/>
        <end position="285"/>
    </location>
</feature>
<dbReference type="HOGENOM" id="CLU_052011_0_2_11"/>
<dbReference type="eggNOG" id="COG1555">
    <property type="taxonomic scope" value="Bacteria"/>
</dbReference>
<keyword evidence="2" id="KW-0812">Transmembrane</keyword>
<evidence type="ECO:0000313" key="4">
    <source>
        <dbReference type="EMBL" id="CAQ05319.1"/>
    </source>
</evidence>
<proteinExistence type="predicted"/>
<dbReference type="KEGG" id="cur:cu1359"/>
<dbReference type="GO" id="GO:0006281">
    <property type="term" value="P:DNA repair"/>
    <property type="evidence" value="ECO:0007669"/>
    <property type="project" value="InterPro"/>
</dbReference>
<accession>B1VGL2</accession>
<dbReference type="Pfam" id="PF12836">
    <property type="entry name" value="HHH_3"/>
    <property type="match status" value="1"/>
</dbReference>
<dbReference type="Proteomes" id="UP000001727">
    <property type="component" value="Chromosome"/>
</dbReference>
<keyword evidence="5" id="KW-1185">Reference proteome</keyword>
<keyword evidence="2" id="KW-0472">Membrane</keyword>
<feature type="compositionally biased region" description="Gly residues" evidence="1">
    <location>
        <begin position="224"/>
        <end position="251"/>
    </location>
</feature>
<dbReference type="GO" id="GO:0015627">
    <property type="term" value="C:type II protein secretion system complex"/>
    <property type="evidence" value="ECO:0007669"/>
    <property type="project" value="TreeGrafter"/>
</dbReference>
<dbReference type="InterPro" id="IPR019554">
    <property type="entry name" value="Soluble_ligand-bd"/>
</dbReference>
<sequence>MALGLPADRDSLGGMGGSFQRKQDHSALQERIAALTQPMPGHETALVDFEKRSWLSAASAKVLVGIVAVLVIGVGAIGLLSRSGGQAQEVINPAGRNVNSGDAETVLSADGDGASDAAANDGAAGEGGAGAGVTSQSSGSAASAGDGKQDENAAVVVSVQGKVRKPGLLELAGKQRLGEAISQAGGTLPGANLNNVNLAEKVSDGLQIVVDQHGSYVLRPGEAGPAGAGGPSGGAAAGTPTGGAGGGAAGEGGAGGKVNINSADAAQLETLDGVGPATAKAIVEWREANGPFRSVEQLMEVRGIGPGKLAAMKDGVSL</sequence>
<feature type="compositionally biased region" description="Low complexity" evidence="1">
    <location>
        <begin position="109"/>
        <end position="123"/>
    </location>
</feature>
<dbReference type="AlphaFoldDB" id="B1VGL2"/>
<feature type="region of interest" description="Disordered" evidence="1">
    <location>
        <begin position="93"/>
        <end position="150"/>
    </location>
</feature>
<dbReference type="InterPro" id="IPR010994">
    <property type="entry name" value="RuvA_2-like"/>
</dbReference>
<dbReference type="SMART" id="SM00278">
    <property type="entry name" value="HhH1"/>
    <property type="match status" value="2"/>
</dbReference>
<dbReference type="STRING" id="504474.cu1359"/>
<name>B1VGL2_CORU7</name>
<evidence type="ECO:0000256" key="1">
    <source>
        <dbReference type="SAM" id="MobiDB-lite"/>
    </source>
</evidence>
<dbReference type="PANTHER" id="PTHR21180:SF32">
    <property type="entry name" value="ENDONUCLEASE_EXONUCLEASE_PHOSPHATASE FAMILY DOMAIN-CONTAINING PROTEIN 1"/>
    <property type="match status" value="1"/>
</dbReference>
<evidence type="ECO:0000313" key="5">
    <source>
        <dbReference type="Proteomes" id="UP000001727"/>
    </source>
</evidence>
<dbReference type="EMBL" id="AM942444">
    <property type="protein sequence ID" value="CAQ05319.1"/>
    <property type="molecule type" value="Genomic_DNA"/>
</dbReference>